<dbReference type="EMBL" id="BARS01024547">
    <property type="protein sequence ID" value="GAG09169.1"/>
    <property type="molecule type" value="Genomic_DNA"/>
</dbReference>
<feature type="non-terminal residue" evidence="1">
    <location>
        <position position="1"/>
    </location>
</feature>
<proteinExistence type="predicted"/>
<reference evidence="1" key="1">
    <citation type="journal article" date="2014" name="Front. Microbiol.">
        <title>High frequency of phylogenetically diverse reductive dehalogenase-homologous genes in deep subseafloor sedimentary metagenomes.</title>
        <authorList>
            <person name="Kawai M."/>
            <person name="Futagami T."/>
            <person name="Toyoda A."/>
            <person name="Takaki Y."/>
            <person name="Nishi S."/>
            <person name="Hori S."/>
            <person name="Arai W."/>
            <person name="Tsubouchi T."/>
            <person name="Morono Y."/>
            <person name="Uchiyama I."/>
            <person name="Ito T."/>
            <person name="Fujiyama A."/>
            <person name="Inagaki F."/>
            <person name="Takami H."/>
        </authorList>
    </citation>
    <scope>NUCLEOTIDE SEQUENCE</scope>
    <source>
        <strain evidence="1">Expedition CK06-06</strain>
    </source>
</reference>
<evidence type="ECO:0000313" key="1">
    <source>
        <dbReference type="EMBL" id="GAG09169.1"/>
    </source>
</evidence>
<accession>X0UTI8</accession>
<protein>
    <submittedName>
        <fullName evidence="1">Uncharacterized protein</fullName>
    </submittedName>
</protein>
<comment type="caution">
    <text evidence="1">The sequence shown here is derived from an EMBL/GenBank/DDBJ whole genome shotgun (WGS) entry which is preliminary data.</text>
</comment>
<dbReference type="AlphaFoldDB" id="X0UTI8"/>
<organism evidence="1">
    <name type="scientific">marine sediment metagenome</name>
    <dbReference type="NCBI Taxonomy" id="412755"/>
    <lineage>
        <taxon>unclassified sequences</taxon>
        <taxon>metagenomes</taxon>
        <taxon>ecological metagenomes</taxon>
    </lineage>
</organism>
<gene>
    <name evidence="1" type="ORF">S01H1_38958</name>
</gene>
<sequence>QTAKRGVIIISHMYPLKNLTHYLESMTKLEHNKENQEISTYFYRRI</sequence>
<name>X0UTI8_9ZZZZ</name>